<evidence type="ECO:0000256" key="1">
    <source>
        <dbReference type="ARBA" id="ARBA00004651"/>
    </source>
</evidence>
<evidence type="ECO:0000256" key="2">
    <source>
        <dbReference type="ARBA" id="ARBA00022475"/>
    </source>
</evidence>
<dbReference type="PANTHER" id="PTHR30572:SF4">
    <property type="entry name" value="ABC TRANSPORTER PERMEASE YTRF"/>
    <property type="match status" value="1"/>
</dbReference>
<dbReference type="InterPro" id="IPR003838">
    <property type="entry name" value="ABC3_permease_C"/>
</dbReference>
<evidence type="ECO:0000256" key="7">
    <source>
        <dbReference type="SAM" id="Phobius"/>
    </source>
</evidence>
<dbReference type="GO" id="GO:0022857">
    <property type="term" value="F:transmembrane transporter activity"/>
    <property type="evidence" value="ECO:0007669"/>
    <property type="project" value="TreeGrafter"/>
</dbReference>
<evidence type="ECO:0000256" key="5">
    <source>
        <dbReference type="ARBA" id="ARBA00023136"/>
    </source>
</evidence>
<reference evidence="9 10" key="1">
    <citation type="journal article" date="2016" name="Nat. Commun.">
        <title>Thousands of microbial genomes shed light on interconnected biogeochemical processes in an aquifer system.</title>
        <authorList>
            <person name="Anantharaman K."/>
            <person name="Brown C.T."/>
            <person name="Hug L.A."/>
            <person name="Sharon I."/>
            <person name="Castelle C.J."/>
            <person name="Probst A.J."/>
            <person name="Thomas B.C."/>
            <person name="Singh A."/>
            <person name="Wilkins M.J."/>
            <person name="Karaoz U."/>
            <person name="Brodie E.L."/>
            <person name="Williams K.H."/>
            <person name="Hubbard S.S."/>
            <person name="Banfield J.F."/>
        </authorList>
    </citation>
    <scope>NUCLEOTIDE SEQUENCE [LARGE SCALE GENOMIC DNA]</scope>
</reference>
<organism evidence="9 10">
    <name type="scientific">Candidatus Gottesmanbacteria bacterium RBG_16_38_7b</name>
    <dbReference type="NCBI Taxonomy" id="1798372"/>
    <lineage>
        <taxon>Bacteria</taxon>
        <taxon>Candidatus Gottesmaniibacteriota</taxon>
    </lineage>
</organism>
<dbReference type="PANTHER" id="PTHR30572">
    <property type="entry name" value="MEMBRANE COMPONENT OF TRANSPORTER-RELATED"/>
    <property type="match status" value="1"/>
</dbReference>
<proteinExistence type="inferred from homology"/>
<dbReference type="AlphaFoldDB" id="A0A1F5YFX3"/>
<gene>
    <name evidence="9" type="ORF">A2153_02710</name>
</gene>
<name>A0A1F5YFX3_9BACT</name>
<keyword evidence="5 7" id="KW-0472">Membrane</keyword>
<comment type="subcellular location">
    <subcellularLocation>
        <location evidence="1">Cell membrane</location>
        <topology evidence="1">Multi-pass membrane protein</topology>
    </subcellularLocation>
</comment>
<keyword evidence="4 7" id="KW-1133">Transmembrane helix</keyword>
<keyword evidence="2" id="KW-1003">Cell membrane</keyword>
<evidence type="ECO:0000256" key="6">
    <source>
        <dbReference type="ARBA" id="ARBA00038076"/>
    </source>
</evidence>
<keyword evidence="3 7" id="KW-0812">Transmembrane</keyword>
<dbReference type="InterPro" id="IPR050250">
    <property type="entry name" value="Macrolide_Exporter_MacB"/>
</dbReference>
<comment type="similarity">
    <text evidence="6">Belongs to the ABC-4 integral membrane protein family.</text>
</comment>
<feature type="domain" description="ABC3 transporter permease C-terminal" evidence="8">
    <location>
        <begin position="46"/>
        <end position="157"/>
    </location>
</feature>
<dbReference type="EMBL" id="MFJB01000068">
    <property type="protein sequence ID" value="OGF99088.1"/>
    <property type="molecule type" value="Genomic_DNA"/>
</dbReference>
<sequence>MDKYKDVISNILSKRYAEDDFSVLTQQEILTTFTSIFNIINIVLVAIAAISLIVGGVGIMNIMFVSVVQRIREIGIRRAYGARERDILLLFLTQTIILSLIGGILGLLLSYLVVLIIQNYFPVYIDLQTVILALSISSAIGLIFGVLPALRAARLTPVEAIRKE</sequence>
<protein>
    <recommendedName>
        <fullName evidence="8">ABC3 transporter permease C-terminal domain-containing protein</fullName>
    </recommendedName>
</protein>
<accession>A0A1F5YFX3</accession>
<feature type="transmembrane region" description="Helical" evidence="7">
    <location>
        <begin position="39"/>
        <end position="67"/>
    </location>
</feature>
<evidence type="ECO:0000313" key="10">
    <source>
        <dbReference type="Proteomes" id="UP000177396"/>
    </source>
</evidence>
<dbReference type="Pfam" id="PF02687">
    <property type="entry name" value="FtsX"/>
    <property type="match status" value="1"/>
</dbReference>
<evidence type="ECO:0000313" key="9">
    <source>
        <dbReference type="EMBL" id="OGF99088.1"/>
    </source>
</evidence>
<evidence type="ECO:0000256" key="3">
    <source>
        <dbReference type="ARBA" id="ARBA00022692"/>
    </source>
</evidence>
<dbReference type="Proteomes" id="UP000177396">
    <property type="component" value="Unassembled WGS sequence"/>
</dbReference>
<feature type="transmembrane region" description="Helical" evidence="7">
    <location>
        <begin position="129"/>
        <end position="153"/>
    </location>
</feature>
<evidence type="ECO:0000259" key="8">
    <source>
        <dbReference type="Pfam" id="PF02687"/>
    </source>
</evidence>
<evidence type="ECO:0000256" key="4">
    <source>
        <dbReference type="ARBA" id="ARBA00022989"/>
    </source>
</evidence>
<comment type="caution">
    <text evidence="9">The sequence shown here is derived from an EMBL/GenBank/DDBJ whole genome shotgun (WGS) entry which is preliminary data.</text>
</comment>
<feature type="transmembrane region" description="Helical" evidence="7">
    <location>
        <begin position="88"/>
        <end position="117"/>
    </location>
</feature>
<dbReference type="GO" id="GO:0005886">
    <property type="term" value="C:plasma membrane"/>
    <property type="evidence" value="ECO:0007669"/>
    <property type="project" value="UniProtKB-SubCell"/>
</dbReference>